<dbReference type="Proteomes" id="UP000887013">
    <property type="component" value="Unassembled WGS sequence"/>
</dbReference>
<evidence type="ECO:0000313" key="2">
    <source>
        <dbReference type="Proteomes" id="UP000887013"/>
    </source>
</evidence>
<name>A0A8X6U2E6_NEPPI</name>
<reference evidence="1" key="1">
    <citation type="submission" date="2020-08" db="EMBL/GenBank/DDBJ databases">
        <title>Multicomponent nature underlies the extraordinary mechanical properties of spider dragline silk.</title>
        <authorList>
            <person name="Kono N."/>
            <person name="Nakamura H."/>
            <person name="Mori M."/>
            <person name="Yoshida Y."/>
            <person name="Ohtoshi R."/>
            <person name="Malay A.D."/>
            <person name="Moran D.A.P."/>
            <person name="Tomita M."/>
            <person name="Numata K."/>
            <person name="Arakawa K."/>
        </authorList>
    </citation>
    <scope>NUCLEOTIDE SEQUENCE</scope>
</reference>
<gene>
    <name evidence="1" type="ORF">NPIL_492591</name>
</gene>
<organism evidence="1 2">
    <name type="scientific">Nephila pilipes</name>
    <name type="common">Giant wood spider</name>
    <name type="synonym">Nephila maculata</name>
    <dbReference type="NCBI Taxonomy" id="299642"/>
    <lineage>
        <taxon>Eukaryota</taxon>
        <taxon>Metazoa</taxon>
        <taxon>Ecdysozoa</taxon>
        <taxon>Arthropoda</taxon>
        <taxon>Chelicerata</taxon>
        <taxon>Arachnida</taxon>
        <taxon>Araneae</taxon>
        <taxon>Araneomorphae</taxon>
        <taxon>Entelegynae</taxon>
        <taxon>Araneoidea</taxon>
        <taxon>Nephilidae</taxon>
        <taxon>Nephila</taxon>
    </lineage>
</organism>
<sequence length="132" mass="15184">MSYLMSALKEDLQSMAMEMGIKDVNAMTKFHLQNAIINSKDYAEEKNERKCSKVLRKRGKEKRREGAERTNQGRGFNGVLIRTLGVIKFLTRVLQWIPTGVSRIDHGVRRHLTFVTYSTVMLSPNNLLPLPY</sequence>
<protein>
    <submittedName>
        <fullName evidence="1">Uncharacterized protein</fullName>
    </submittedName>
</protein>
<dbReference type="AlphaFoldDB" id="A0A8X6U2E6"/>
<keyword evidence="2" id="KW-1185">Reference proteome</keyword>
<dbReference type="EMBL" id="BMAW01070053">
    <property type="protein sequence ID" value="GFT71580.1"/>
    <property type="molecule type" value="Genomic_DNA"/>
</dbReference>
<proteinExistence type="predicted"/>
<accession>A0A8X6U2E6</accession>
<comment type="caution">
    <text evidence="1">The sequence shown here is derived from an EMBL/GenBank/DDBJ whole genome shotgun (WGS) entry which is preliminary data.</text>
</comment>
<evidence type="ECO:0000313" key="1">
    <source>
        <dbReference type="EMBL" id="GFT71580.1"/>
    </source>
</evidence>